<dbReference type="EMBL" id="AYUF01000421">
    <property type="protein sequence ID" value="ETK02055.1"/>
    <property type="molecule type" value="Genomic_DNA"/>
</dbReference>
<dbReference type="Pfam" id="PF14063">
    <property type="entry name" value="DUF4254"/>
    <property type="match status" value="1"/>
</dbReference>
<proteinExistence type="predicted"/>
<dbReference type="PATRIC" id="fig|1411148.3.peg.972"/>
<gene>
    <name evidence="1" type="ORF">N425_06480</name>
</gene>
<organism evidence="1 2">
    <name type="scientific">Tannerella sp. oral taxon BU063 isolate Cell 2</name>
    <dbReference type="NCBI Taxonomy" id="1411148"/>
    <lineage>
        <taxon>Bacteria</taxon>
        <taxon>Pseudomonadati</taxon>
        <taxon>Bacteroidota</taxon>
        <taxon>Bacteroidia</taxon>
        <taxon>Bacteroidales</taxon>
        <taxon>Tannerellaceae</taxon>
        <taxon>Tannerella</taxon>
    </lineage>
</organism>
<comment type="caution">
    <text evidence="1">The sequence shown here is derived from an EMBL/GenBank/DDBJ whole genome shotgun (WGS) entry which is preliminary data.</text>
</comment>
<evidence type="ECO:0000313" key="1">
    <source>
        <dbReference type="EMBL" id="ETK02055.1"/>
    </source>
</evidence>
<evidence type="ECO:0000313" key="2">
    <source>
        <dbReference type="Proteomes" id="UP000018837"/>
    </source>
</evidence>
<name>W2C4H8_9BACT</name>
<reference evidence="1 2" key="1">
    <citation type="submission" date="2013-11" db="EMBL/GenBank/DDBJ databases">
        <title>Single cell genomics of uncultured Tannerella BU063 (oral taxon 286).</title>
        <authorList>
            <person name="Beall C.J."/>
            <person name="Campbell A.G."/>
            <person name="Griffen A.L."/>
            <person name="Podar M."/>
            <person name="Leys E.J."/>
        </authorList>
    </citation>
    <scope>NUCLEOTIDE SEQUENCE [LARGE SCALE GENOMIC DNA]</scope>
    <source>
        <strain evidence="1">Cell 2</strain>
    </source>
</reference>
<dbReference type="InterPro" id="IPR025350">
    <property type="entry name" value="DUF4254"/>
</dbReference>
<evidence type="ECO:0008006" key="3">
    <source>
        <dbReference type="Google" id="ProtNLM"/>
    </source>
</evidence>
<dbReference type="Proteomes" id="UP000018837">
    <property type="component" value="Unassembled WGS sequence"/>
</dbReference>
<accession>W2C4H8</accession>
<protein>
    <recommendedName>
        <fullName evidence="3">DUF4254 domain-containing protein</fullName>
    </recommendedName>
</protein>
<dbReference type="AlphaFoldDB" id="W2C4H8"/>
<sequence>MTPFSKTAYPIFERAIDDYHVSDDVDAPIRNPYPALGIEADLYLKNWIDTVQWHLEDIVRDPEIDPIRALQIKRRIDRSNQERTDLVERIDSYFLTLYKDVQPTADATINTESPAWAVDRLSILALKIYHMRQEVDRTDVDEAHREACRRKLAVLLEQREDLSLALDQLLADIAAGRKYMKVYRQMKMYNDPSLNPVLYGKKEG</sequence>